<dbReference type="InParanoid" id="A0A507AMW2"/>
<dbReference type="InterPro" id="IPR036291">
    <property type="entry name" value="NAD(P)-bd_dom_sf"/>
</dbReference>
<name>A0A507AMW2_9PEZI</name>
<gene>
    <name evidence="4" type="ORF">E0L32_010391</name>
</gene>
<reference evidence="4 5" key="1">
    <citation type="submission" date="2019-06" db="EMBL/GenBank/DDBJ databases">
        <title>Draft genome sequence of the filamentous fungus Phialemoniopsis curvata isolated from diesel fuel.</title>
        <authorList>
            <person name="Varaljay V.A."/>
            <person name="Lyon W.J."/>
            <person name="Crouch A.L."/>
            <person name="Drake C.E."/>
            <person name="Hollomon J.M."/>
            <person name="Nadeau L.J."/>
            <person name="Nunn H.S."/>
            <person name="Stevenson B.S."/>
            <person name="Bojanowski C.L."/>
            <person name="Crookes-Goodson W.J."/>
        </authorList>
    </citation>
    <scope>NUCLEOTIDE SEQUENCE [LARGE SCALE GENOMIC DNA]</scope>
    <source>
        <strain evidence="4 5">D216</strain>
    </source>
</reference>
<dbReference type="STRING" id="1093900.A0A507AMW2"/>
<dbReference type="PANTHER" id="PTHR48107:SF7">
    <property type="entry name" value="RE15974P"/>
    <property type="match status" value="1"/>
</dbReference>
<dbReference type="PRINTS" id="PR00081">
    <property type="entry name" value="GDHRDH"/>
</dbReference>
<evidence type="ECO:0000256" key="3">
    <source>
        <dbReference type="ARBA" id="ARBA00023002"/>
    </source>
</evidence>
<keyword evidence="2" id="KW-0521">NADP</keyword>
<keyword evidence="3" id="KW-0560">Oxidoreductase</keyword>
<dbReference type="GeneID" id="41977838"/>
<dbReference type="EMBL" id="SKBQ01000083">
    <property type="protein sequence ID" value="TPX07936.1"/>
    <property type="molecule type" value="Genomic_DNA"/>
</dbReference>
<dbReference type="PRINTS" id="PR00080">
    <property type="entry name" value="SDRFAMILY"/>
</dbReference>
<dbReference type="InterPro" id="IPR002347">
    <property type="entry name" value="SDR_fam"/>
</dbReference>
<dbReference type="GO" id="GO:0016614">
    <property type="term" value="F:oxidoreductase activity, acting on CH-OH group of donors"/>
    <property type="evidence" value="ECO:0007669"/>
    <property type="project" value="UniProtKB-ARBA"/>
</dbReference>
<dbReference type="RefSeq" id="XP_030989647.1">
    <property type="nucleotide sequence ID" value="XM_031133004.1"/>
</dbReference>
<dbReference type="FunFam" id="3.40.50.720:FF:000084">
    <property type="entry name" value="Short-chain dehydrogenase reductase"/>
    <property type="match status" value="1"/>
</dbReference>
<evidence type="ECO:0000256" key="2">
    <source>
        <dbReference type="ARBA" id="ARBA00022857"/>
    </source>
</evidence>
<keyword evidence="5" id="KW-1185">Reference proteome</keyword>
<proteinExistence type="inferred from homology"/>
<dbReference type="InterPro" id="IPR020904">
    <property type="entry name" value="Sc_DH/Rdtase_CS"/>
</dbReference>
<comment type="caution">
    <text evidence="4">The sequence shown here is derived from an EMBL/GenBank/DDBJ whole genome shotgun (WGS) entry which is preliminary data.</text>
</comment>
<comment type="similarity">
    <text evidence="1">Belongs to the short-chain dehydrogenases/reductases (SDR) family.</text>
</comment>
<dbReference type="OrthoDB" id="47007at2759"/>
<accession>A0A507AMW2</accession>
<dbReference type="PANTHER" id="PTHR48107">
    <property type="entry name" value="NADPH-DEPENDENT ALDEHYDE REDUCTASE-LIKE PROTEIN, CHLOROPLASTIC-RELATED"/>
    <property type="match status" value="1"/>
</dbReference>
<dbReference type="Gene3D" id="3.40.50.720">
    <property type="entry name" value="NAD(P)-binding Rossmann-like Domain"/>
    <property type="match status" value="1"/>
</dbReference>
<dbReference type="AlphaFoldDB" id="A0A507AMW2"/>
<protein>
    <submittedName>
        <fullName evidence="4">Uncharacterized protein</fullName>
    </submittedName>
</protein>
<evidence type="ECO:0000313" key="5">
    <source>
        <dbReference type="Proteomes" id="UP000319257"/>
    </source>
</evidence>
<dbReference type="SUPFAM" id="SSF51735">
    <property type="entry name" value="NAD(P)-binding Rossmann-fold domains"/>
    <property type="match status" value="1"/>
</dbReference>
<dbReference type="PROSITE" id="PS00061">
    <property type="entry name" value="ADH_SHORT"/>
    <property type="match status" value="1"/>
</dbReference>
<dbReference type="Proteomes" id="UP000319257">
    <property type="component" value="Unassembled WGS sequence"/>
</dbReference>
<organism evidence="4 5">
    <name type="scientific">Thyridium curvatum</name>
    <dbReference type="NCBI Taxonomy" id="1093900"/>
    <lineage>
        <taxon>Eukaryota</taxon>
        <taxon>Fungi</taxon>
        <taxon>Dikarya</taxon>
        <taxon>Ascomycota</taxon>
        <taxon>Pezizomycotina</taxon>
        <taxon>Sordariomycetes</taxon>
        <taxon>Sordariomycetidae</taxon>
        <taxon>Thyridiales</taxon>
        <taxon>Thyridiaceae</taxon>
        <taxon>Thyridium</taxon>
    </lineage>
</organism>
<dbReference type="Pfam" id="PF13561">
    <property type="entry name" value="adh_short_C2"/>
    <property type="match status" value="1"/>
</dbReference>
<evidence type="ECO:0000256" key="1">
    <source>
        <dbReference type="ARBA" id="ARBA00006484"/>
    </source>
</evidence>
<evidence type="ECO:0000313" key="4">
    <source>
        <dbReference type="EMBL" id="TPX07936.1"/>
    </source>
</evidence>
<sequence>MTEQIPQTLAGKVALISGSSTGIGASIALELSARGASIVLNYPFAELEEQANSVGKRLKTPWIAVRADLATLEGPKELVAAAVARFGIIHILVNNAAVVPHCPTWKVTPDVWDRTFNLNSRGTFLLTQAVLPHLPPYKPSSPPALSGVPGGGRIICIGSGSGRIPQPDLVVYSSTKGALDSMIKVWAKELPPVYGCTVNGIAPGPVNTETFRQGAGDQLEAIKASFEKDTPCEGCLAEPEDVAWAAAWLAEERSKWINGEYIMVNGGLSMV</sequence>